<gene>
    <name evidence="2" type="ORF">Cdeb_03149</name>
</gene>
<accession>A0A420VG38</accession>
<proteinExistence type="predicted"/>
<dbReference type="EMBL" id="AZRV01000013">
    <property type="protein sequence ID" value="RKO62609.1"/>
    <property type="molecule type" value="Genomic_DNA"/>
</dbReference>
<keyword evidence="3" id="KW-1185">Reference proteome</keyword>
<organism evidence="2 3">
    <name type="scientific">Caldibacillus debilis GB1</name>
    <dbReference type="NCBI Taxonomy" id="1339248"/>
    <lineage>
        <taxon>Bacteria</taxon>
        <taxon>Bacillati</taxon>
        <taxon>Bacillota</taxon>
        <taxon>Bacilli</taxon>
        <taxon>Bacillales</taxon>
        <taxon>Bacillaceae</taxon>
        <taxon>Caldibacillus</taxon>
    </lineage>
</organism>
<evidence type="ECO:0000313" key="2">
    <source>
        <dbReference type="EMBL" id="RKO62609.1"/>
    </source>
</evidence>
<reference evidence="2 3" key="1">
    <citation type="submission" date="2013-12" db="EMBL/GenBank/DDBJ databases">
        <title>Genome and proteome characterization of Caldibacillus debilis GB1 derived from a cellulolytic aero-tolerant co-culture.</title>
        <authorList>
            <person name="Wushke S.T."/>
            <person name="Zhang X."/>
            <person name="Fristensky B."/>
            <person name="Wilkins J.A."/>
            <person name="Levin D.B."/>
            <person name="Sparling R."/>
        </authorList>
    </citation>
    <scope>NUCLEOTIDE SEQUENCE [LARGE SCALE GENOMIC DNA]</scope>
    <source>
        <strain evidence="2 3">GB1</strain>
    </source>
</reference>
<name>A0A420VG38_9BACI</name>
<dbReference type="Proteomes" id="UP000286235">
    <property type="component" value="Unassembled WGS sequence"/>
</dbReference>
<feature type="region of interest" description="Disordered" evidence="1">
    <location>
        <begin position="63"/>
        <end position="113"/>
    </location>
</feature>
<sequence>MLRNDRQLILADFLNEDECSLPRPMRFSAAAGKFRICLYISIHFPPIGHLSAEKMRKTRLRILEKEGMEGRGREQRKKDGKERAPYRQRRGKLKGTGCSCGPGMPLSETKKSPRGLFPSPWGCAFRLPPRTPQNGDSRQPCPPSGPVFFSILFAAKNSPKKAAPKIKIPPTTWPHVNISFKTRADIATAETGSK</sequence>
<evidence type="ECO:0000313" key="3">
    <source>
        <dbReference type="Proteomes" id="UP000286235"/>
    </source>
</evidence>
<protein>
    <submittedName>
        <fullName evidence="2">Uncharacterized protein</fullName>
    </submittedName>
</protein>
<comment type="caution">
    <text evidence="2">The sequence shown here is derived from an EMBL/GenBank/DDBJ whole genome shotgun (WGS) entry which is preliminary data.</text>
</comment>
<dbReference type="AlphaFoldDB" id="A0A420VG38"/>
<feature type="compositionally biased region" description="Basic and acidic residues" evidence="1">
    <location>
        <begin position="63"/>
        <end position="85"/>
    </location>
</feature>
<evidence type="ECO:0000256" key="1">
    <source>
        <dbReference type="SAM" id="MobiDB-lite"/>
    </source>
</evidence>